<organism evidence="6 7">
    <name type="scientific">Pseudidiomarina planktonica</name>
    <dbReference type="NCBI Taxonomy" id="1323738"/>
    <lineage>
        <taxon>Bacteria</taxon>
        <taxon>Pseudomonadati</taxon>
        <taxon>Pseudomonadota</taxon>
        <taxon>Gammaproteobacteria</taxon>
        <taxon>Alteromonadales</taxon>
        <taxon>Idiomarinaceae</taxon>
        <taxon>Pseudidiomarina</taxon>
    </lineage>
</organism>
<evidence type="ECO:0000256" key="3">
    <source>
        <dbReference type="ARBA" id="ARBA00022989"/>
    </source>
</evidence>
<comment type="subunit">
    <text evidence="5">The Tat system comprises two distinct complexes: a TatABC complex, containing multiple copies of TatA, TatB and TatC subunits, and a separate TatA complex, containing only TatA subunits. Substrates initially bind to the TatABC complex, which probably triggers association of the separate TatA complex to form the active translocon.</text>
</comment>
<sequence>MSDSPLLDHLLELRRRLLRSVLAIVLVFAALAAFANDIYELLAEPMLANLPVGSSMIATDVAAPFLTPFKLTLVVAIVVVVPYLLWQVWAFIAPGLYKREKRLAAPLLISSTLLFYGGIAFAYFVVLPLALGFLTGAAPEGVAIATDISRYLDFVLAIFLAFGVAFEVPVVIILLCWSGVTTPDRLRKKRPYIIVSAFVLGMFLTPPDVISQTLLAIPMWLLFELGLLMAGLYVAKQDVADDDVANDNVGNDNNNQKQSPK</sequence>
<dbReference type="RefSeq" id="WP_086435078.1">
    <property type="nucleotide sequence ID" value="NZ_FXWH01000002.1"/>
</dbReference>
<feature type="transmembrane region" description="Helical" evidence="5">
    <location>
        <begin position="113"/>
        <end position="134"/>
    </location>
</feature>
<evidence type="ECO:0000256" key="5">
    <source>
        <dbReference type="HAMAP-Rule" id="MF_00902"/>
    </source>
</evidence>
<dbReference type="PANTHER" id="PTHR30371:SF0">
    <property type="entry name" value="SEC-INDEPENDENT PROTEIN TRANSLOCASE PROTEIN TATC, CHLOROPLASTIC-RELATED"/>
    <property type="match status" value="1"/>
</dbReference>
<comment type="subcellular location">
    <subcellularLocation>
        <location evidence="5">Cell membrane</location>
        <topology evidence="5">Multi-pass membrane protein</topology>
    </subcellularLocation>
    <subcellularLocation>
        <location evidence="1">Membrane</location>
        <topology evidence="1">Multi-pass membrane protein</topology>
    </subcellularLocation>
</comment>
<feature type="transmembrane region" description="Helical" evidence="5">
    <location>
        <begin position="21"/>
        <end position="39"/>
    </location>
</feature>
<evidence type="ECO:0000256" key="1">
    <source>
        <dbReference type="ARBA" id="ARBA00004141"/>
    </source>
</evidence>
<keyword evidence="3 5" id="KW-1133">Transmembrane helix</keyword>
<dbReference type="PROSITE" id="PS01218">
    <property type="entry name" value="TATC"/>
    <property type="match status" value="1"/>
</dbReference>
<keyword evidence="7" id="KW-1185">Reference proteome</keyword>
<comment type="function">
    <text evidence="5">Part of the twin-arginine translocation (Tat) system that transports large folded proteins containing a characteristic twin-arginine motif in their signal peptide across membranes. Together with TatB, TatC is part of a receptor directly interacting with Tat signal peptides.</text>
</comment>
<dbReference type="AlphaFoldDB" id="A0A1Y6G2D8"/>
<keyword evidence="5" id="KW-0813">Transport</keyword>
<reference evidence="7" key="1">
    <citation type="submission" date="2017-04" db="EMBL/GenBank/DDBJ databases">
        <authorList>
            <person name="Varghese N."/>
            <person name="Submissions S."/>
        </authorList>
    </citation>
    <scope>NUCLEOTIDE SEQUENCE [LARGE SCALE GENOMIC DNA]</scope>
</reference>
<evidence type="ECO:0000313" key="6">
    <source>
        <dbReference type="EMBL" id="SMQ80030.1"/>
    </source>
</evidence>
<keyword evidence="5" id="KW-0811">Translocation</keyword>
<evidence type="ECO:0000256" key="4">
    <source>
        <dbReference type="ARBA" id="ARBA00023136"/>
    </source>
</evidence>
<name>A0A1Y6G2D8_9GAMM</name>
<evidence type="ECO:0000313" key="7">
    <source>
        <dbReference type="Proteomes" id="UP000194450"/>
    </source>
</evidence>
<feature type="transmembrane region" description="Helical" evidence="5">
    <location>
        <begin position="154"/>
        <end position="180"/>
    </location>
</feature>
<proteinExistence type="inferred from homology"/>
<protein>
    <recommendedName>
        <fullName evidence="5">Sec-independent protein translocase protein TatC</fullName>
    </recommendedName>
</protein>
<accession>A0A1Y6G2D8</accession>
<feature type="transmembrane region" description="Helical" evidence="5">
    <location>
        <begin position="192"/>
        <end position="210"/>
    </location>
</feature>
<dbReference type="GO" id="GO:0033281">
    <property type="term" value="C:TAT protein transport complex"/>
    <property type="evidence" value="ECO:0007669"/>
    <property type="project" value="UniProtKB-UniRule"/>
</dbReference>
<dbReference type="HAMAP" id="MF_00902">
    <property type="entry name" value="TatC"/>
    <property type="match status" value="1"/>
</dbReference>
<evidence type="ECO:0000256" key="2">
    <source>
        <dbReference type="ARBA" id="ARBA00022692"/>
    </source>
</evidence>
<dbReference type="EMBL" id="FXWH01000002">
    <property type="protein sequence ID" value="SMQ80030.1"/>
    <property type="molecule type" value="Genomic_DNA"/>
</dbReference>
<gene>
    <name evidence="5" type="primary">tatC</name>
    <name evidence="6" type="ORF">SAMN06297229_1945</name>
</gene>
<dbReference type="Proteomes" id="UP000194450">
    <property type="component" value="Unassembled WGS sequence"/>
</dbReference>
<dbReference type="NCBIfam" id="TIGR00945">
    <property type="entry name" value="tatC"/>
    <property type="match status" value="1"/>
</dbReference>
<feature type="transmembrane region" description="Helical" evidence="5">
    <location>
        <begin position="216"/>
        <end position="235"/>
    </location>
</feature>
<dbReference type="OrthoDB" id="9777044at2"/>
<dbReference type="PRINTS" id="PR01840">
    <property type="entry name" value="TATCFAMILY"/>
</dbReference>
<comment type="similarity">
    <text evidence="5">Belongs to the TatC family.</text>
</comment>
<keyword evidence="4 5" id="KW-0472">Membrane</keyword>
<dbReference type="PANTHER" id="PTHR30371">
    <property type="entry name" value="SEC-INDEPENDENT PROTEIN TRANSLOCASE PROTEIN TATC"/>
    <property type="match status" value="1"/>
</dbReference>
<keyword evidence="2 5" id="KW-0812">Transmembrane</keyword>
<dbReference type="GO" id="GO:0009977">
    <property type="term" value="F:proton motive force dependent protein transmembrane transporter activity"/>
    <property type="evidence" value="ECO:0007669"/>
    <property type="project" value="TreeGrafter"/>
</dbReference>
<dbReference type="GO" id="GO:0065002">
    <property type="term" value="P:intracellular protein transmembrane transport"/>
    <property type="evidence" value="ECO:0007669"/>
    <property type="project" value="TreeGrafter"/>
</dbReference>
<dbReference type="InterPro" id="IPR019820">
    <property type="entry name" value="Sec-indep_translocase_CS"/>
</dbReference>
<dbReference type="InterPro" id="IPR002033">
    <property type="entry name" value="TatC"/>
</dbReference>
<keyword evidence="5" id="KW-0653">Protein transport</keyword>
<dbReference type="Pfam" id="PF00902">
    <property type="entry name" value="TatC"/>
    <property type="match status" value="1"/>
</dbReference>
<feature type="transmembrane region" description="Helical" evidence="5">
    <location>
        <begin position="71"/>
        <end position="92"/>
    </location>
</feature>
<dbReference type="GO" id="GO:0043953">
    <property type="term" value="P:protein transport by the Tat complex"/>
    <property type="evidence" value="ECO:0007669"/>
    <property type="project" value="UniProtKB-UniRule"/>
</dbReference>
<keyword evidence="5" id="KW-1003">Cell membrane</keyword>